<dbReference type="EMBL" id="JAJSOW010000106">
    <property type="protein sequence ID" value="KAI9161141.1"/>
    <property type="molecule type" value="Genomic_DNA"/>
</dbReference>
<protein>
    <submittedName>
        <fullName evidence="4">Uncharacterized protein</fullName>
    </submittedName>
</protein>
<organism evidence="4 5">
    <name type="scientific">Acer negundo</name>
    <name type="common">Box elder</name>
    <dbReference type="NCBI Taxonomy" id="4023"/>
    <lineage>
        <taxon>Eukaryota</taxon>
        <taxon>Viridiplantae</taxon>
        <taxon>Streptophyta</taxon>
        <taxon>Embryophyta</taxon>
        <taxon>Tracheophyta</taxon>
        <taxon>Spermatophyta</taxon>
        <taxon>Magnoliopsida</taxon>
        <taxon>eudicotyledons</taxon>
        <taxon>Gunneridae</taxon>
        <taxon>Pentapetalae</taxon>
        <taxon>rosids</taxon>
        <taxon>malvids</taxon>
        <taxon>Sapindales</taxon>
        <taxon>Sapindaceae</taxon>
        <taxon>Hippocastanoideae</taxon>
        <taxon>Acereae</taxon>
        <taxon>Acer</taxon>
    </lineage>
</organism>
<dbReference type="InterPro" id="IPR002885">
    <property type="entry name" value="PPR_rpt"/>
</dbReference>
<keyword evidence="3" id="KW-1133">Transmembrane helix</keyword>
<dbReference type="GO" id="GO:0003723">
    <property type="term" value="F:RNA binding"/>
    <property type="evidence" value="ECO:0007669"/>
    <property type="project" value="InterPro"/>
</dbReference>
<keyword evidence="3" id="KW-0472">Membrane</keyword>
<keyword evidence="5" id="KW-1185">Reference proteome</keyword>
<dbReference type="Gene3D" id="1.25.40.10">
    <property type="entry name" value="Tetratricopeptide repeat domain"/>
    <property type="match status" value="1"/>
</dbReference>
<dbReference type="InterPro" id="IPR046960">
    <property type="entry name" value="PPR_At4g14850-like_plant"/>
</dbReference>
<evidence type="ECO:0000256" key="3">
    <source>
        <dbReference type="SAM" id="Phobius"/>
    </source>
</evidence>
<dbReference type="PANTHER" id="PTHR47926">
    <property type="entry name" value="PENTATRICOPEPTIDE REPEAT-CONTAINING PROTEIN"/>
    <property type="match status" value="1"/>
</dbReference>
<accession>A0AAD5NJ77</accession>
<name>A0AAD5NJ77_ACENE</name>
<proteinExistence type="predicted"/>
<reference evidence="4" key="2">
    <citation type="submission" date="2023-02" db="EMBL/GenBank/DDBJ databases">
        <authorList>
            <person name="Swenson N.G."/>
            <person name="Wegrzyn J.L."/>
            <person name="Mcevoy S.L."/>
        </authorList>
    </citation>
    <scope>NUCLEOTIDE SEQUENCE</scope>
    <source>
        <strain evidence="4">91603</strain>
        <tissue evidence="4">Leaf</tissue>
    </source>
</reference>
<evidence type="ECO:0000256" key="2">
    <source>
        <dbReference type="PROSITE-ProRule" id="PRU00708"/>
    </source>
</evidence>
<sequence length="393" mass="43670">MAALEVTNSEVGGLAVRLGCSEVMATVAANAVGWLSAAVAAQLVWTPVDVVSQRLMVCNVNDPNCRYVNGIDAYDDVSAVHTTVVLSLCSMTGNEFCFHLQLQVCLLAHLDNNNHTSSNAKLGIIVTHTKSKAVSHDNKQAILRLLMPSFDSPSELQESISQRRFSMIDVCNYRKVSDSLSGLILRIEESVFVLFWVFEALSRMKKWKKGKEDDDVSWHISNMTDMLRKVRAFCRTICVTYFTFFLLTSVLGVSSEEFPSLFDDSTAALEVIFISFPALCFLQTSLLGVSSDLAAALEMFFFLSPVGEIFRLLKLMLVSQNKPDHITLMNVIGACAEIASMEMGNQVHCYIMKTGHVLDVYVMDGLIDMYLKCGSLEIARELFDFMEDPNIVL</sequence>
<keyword evidence="3" id="KW-0812">Transmembrane</keyword>
<dbReference type="InterPro" id="IPR011990">
    <property type="entry name" value="TPR-like_helical_dom_sf"/>
</dbReference>
<dbReference type="Proteomes" id="UP001064489">
    <property type="component" value="Chromosome 2"/>
</dbReference>
<feature type="transmembrane region" description="Helical" evidence="3">
    <location>
        <begin position="232"/>
        <end position="251"/>
    </location>
</feature>
<dbReference type="AlphaFoldDB" id="A0AAD5NJ77"/>
<dbReference type="PROSITE" id="PS51375">
    <property type="entry name" value="PPR"/>
    <property type="match status" value="1"/>
</dbReference>
<feature type="repeat" description="PPR" evidence="2">
    <location>
        <begin position="359"/>
        <end position="393"/>
    </location>
</feature>
<keyword evidence="1" id="KW-0677">Repeat</keyword>
<reference evidence="4" key="1">
    <citation type="journal article" date="2022" name="Plant J.">
        <title>Strategies of tolerance reflected in two North American maple genomes.</title>
        <authorList>
            <person name="McEvoy S.L."/>
            <person name="Sezen U.U."/>
            <person name="Trouern-Trend A."/>
            <person name="McMahon S.M."/>
            <person name="Schaberg P.G."/>
            <person name="Yang J."/>
            <person name="Wegrzyn J.L."/>
            <person name="Swenson N.G."/>
        </authorList>
    </citation>
    <scope>NUCLEOTIDE SEQUENCE</scope>
    <source>
        <strain evidence="4">91603</strain>
    </source>
</reference>
<evidence type="ECO:0000256" key="1">
    <source>
        <dbReference type="ARBA" id="ARBA00022737"/>
    </source>
</evidence>
<evidence type="ECO:0000313" key="4">
    <source>
        <dbReference type="EMBL" id="KAI9161141.1"/>
    </source>
</evidence>
<comment type="caution">
    <text evidence="4">The sequence shown here is derived from an EMBL/GenBank/DDBJ whole genome shotgun (WGS) entry which is preliminary data.</text>
</comment>
<gene>
    <name evidence="4" type="ORF">LWI28_014804</name>
</gene>
<dbReference type="GO" id="GO:0009451">
    <property type="term" value="P:RNA modification"/>
    <property type="evidence" value="ECO:0007669"/>
    <property type="project" value="InterPro"/>
</dbReference>
<feature type="transmembrane region" description="Helical" evidence="3">
    <location>
        <begin position="271"/>
        <end position="289"/>
    </location>
</feature>
<evidence type="ECO:0000313" key="5">
    <source>
        <dbReference type="Proteomes" id="UP001064489"/>
    </source>
</evidence>